<dbReference type="InterPro" id="IPR007296">
    <property type="entry name" value="DUF403"/>
</dbReference>
<gene>
    <name evidence="2" type="ORF">IQ266_21050</name>
</gene>
<dbReference type="RefSeq" id="WP_264327050.1">
    <property type="nucleotide sequence ID" value="NZ_JADEXQ010000094.1"/>
</dbReference>
<keyword evidence="3" id="KW-1185">Reference proteome</keyword>
<reference evidence="2" key="1">
    <citation type="submission" date="2020-10" db="EMBL/GenBank/DDBJ databases">
        <authorList>
            <person name="Castelo-Branco R."/>
            <person name="Eusebio N."/>
            <person name="Adriana R."/>
            <person name="Vieira A."/>
            <person name="Brugerolle De Fraissinette N."/>
            <person name="Rezende De Castro R."/>
            <person name="Schneider M.P."/>
            <person name="Vasconcelos V."/>
            <person name="Leao P.N."/>
        </authorList>
    </citation>
    <scope>NUCLEOTIDE SEQUENCE</scope>
    <source>
        <strain evidence="2">LEGE 11480</strain>
    </source>
</reference>
<name>A0A928VR60_9CYAN</name>
<dbReference type="Pfam" id="PF04168">
    <property type="entry name" value="Alpha-E"/>
    <property type="match status" value="1"/>
</dbReference>
<dbReference type="InterPro" id="IPR051680">
    <property type="entry name" value="ATP-dep_Glu-Cys_Ligase-2"/>
</dbReference>
<feature type="domain" description="DUF403" evidence="1">
    <location>
        <begin position="1"/>
        <end position="312"/>
    </location>
</feature>
<dbReference type="AlphaFoldDB" id="A0A928VR60"/>
<protein>
    <submittedName>
        <fullName evidence="2">Alpha-E domain-containing protein</fullName>
    </submittedName>
</protein>
<dbReference type="PANTHER" id="PTHR34595">
    <property type="entry name" value="BLR5612 PROTEIN"/>
    <property type="match status" value="1"/>
</dbReference>
<evidence type="ECO:0000313" key="3">
    <source>
        <dbReference type="Proteomes" id="UP000625316"/>
    </source>
</evidence>
<accession>A0A928VR60</accession>
<comment type="caution">
    <text evidence="2">The sequence shown here is derived from an EMBL/GenBank/DDBJ whole genome shotgun (WGS) entry which is preliminary data.</text>
</comment>
<organism evidence="2 3">
    <name type="scientific">Romeriopsis navalis LEGE 11480</name>
    <dbReference type="NCBI Taxonomy" id="2777977"/>
    <lineage>
        <taxon>Bacteria</taxon>
        <taxon>Bacillati</taxon>
        <taxon>Cyanobacteriota</taxon>
        <taxon>Cyanophyceae</taxon>
        <taxon>Leptolyngbyales</taxon>
        <taxon>Leptolyngbyaceae</taxon>
        <taxon>Romeriopsis</taxon>
        <taxon>Romeriopsis navalis</taxon>
    </lineage>
</organism>
<sequence>MLSRVAESIYWMNRYIERAENIARFIEVNLNLLLDAPEGLDQQWEPIIATTGDREWFAEHYGEATEENVMYFLSFDKKYRSSILSCVTSARENARSIREIISSEMWEELNTFYFMVKDAAARGTEVDWATFFAEVKQASHLFDGLTHATMSHNEAWNFGRLGRYIERADKITRILDVKYFLLLPSPGYVGSALDELQWTALLRSASAYEMYRKSHRQHRLDPQAIAGFLLLDRQFPRSAYFCIQEAERSLYDIMGNTVGAWTNPAERNFSKLRTDLNYVVIEEVIEDGLHEFLARLQQRIDQLDDLIFATFFELEAAA</sequence>
<dbReference type="EMBL" id="JADEXQ010000094">
    <property type="protein sequence ID" value="MBE9032232.1"/>
    <property type="molecule type" value="Genomic_DNA"/>
</dbReference>
<proteinExistence type="predicted"/>
<evidence type="ECO:0000259" key="1">
    <source>
        <dbReference type="Pfam" id="PF04168"/>
    </source>
</evidence>
<evidence type="ECO:0000313" key="2">
    <source>
        <dbReference type="EMBL" id="MBE9032232.1"/>
    </source>
</evidence>
<dbReference type="Proteomes" id="UP000625316">
    <property type="component" value="Unassembled WGS sequence"/>
</dbReference>
<dbReference type="PANTHER" id="PTHR34595:SF7">
    <property type="entry name" value="SLL1039 PROTEIN"/>
    <property type="match status" value="1"/>
</dbReference>